<organism evidence="1 2">
    <name type="scientific">Choristoneura fumiferana</name>
    <name type="common">Spruce budworm moth</name>
    <name type="synonym">Archips fumiferana</name>
    <dbReference type="NCBI Taxonomy" id="7141"/>
    <lineage>
        <taxon>Eukaryota</taxon>
        <taxon>Metazoa</taxon>
        <taxon>Ecdysozoa</taxon>
        <taxon>Arthropoda</taxon>
        <taxon>Hexapoda</taxon>
        <taxon>Insecta</taxon>
        <taxon>Pterygota</taxon>
        <taxon>Neoptera</taxon>
        <taxon>Endopterygota</taxon>
        <taxon>Lepidoptera</taxon>
        <taxon>Glossata</taxon>
        <taxon>Ditrysia</taxon>
        <taxon>Tortricoidea</taxon>
        <taxon>Tortricidae</taxon>
        <taxon>Tortricinae</taxon>
        <taxon>Choristoneura</taxon>
    </lineage>
</organism>
<sequence length="725" mass="82428">MGRYAYCIVLCCILIGAQCQEAATVEADNNVAKESGICRVCVCKDGKVNCKDQNLVDFFTLEEWGNLTDYKPTSVDLSDNLLTNITAIADLQIEVLDLSNNKIDFIENASFRDLQEMRVLDLSHNKLTSKLSPHAFEGRYSAEEYEPLASMRELNLAYNDFHSLHQDLFEHLPELTSLDLTGNPLTTIDHVTLIAISSLPMLRDLRLRSCQLSDIPDKFLHTPRYLEHLDLSDNQLTMVPQELEETKNLVYLNLNQNPIEELDMTKEDAIGFPILKKLKELHMCNMPELKRIGAGALAGLENLVKLHLSYNPKLEDIDAKALARPDDIGETYDWPMIKELYIISNNLSEIDRRLVSRWDLVEKLDVSNNPFLCDCSTQWMVDVLVPIVENKGANESEKLVCQEPIEMRGYTMKHLHDIHRTMRCVDKYGNRPERDGAILLGTLIGVLLAVPIMLSLVLLWRRGYFGWLGLRGPVDPMPLTVEEFCPVVTILAGLPGCHYQIIVLSRNLHKYTKFQVNPTTGTTASTTSSKVIKDGPVTTQLPIESSHAMPKIKVGPDLRNARKPKNNTHKLKPPTPQIPLPLEKPFVPPLPFPLSHMKPTLNTEDIKNFFLNSALQTALTAPLNQLERKKEEDNDEQNRRRLHKCDVAGCHKVYTKSSHLKAHKRTHTGEKPYSCMWAGCGWRFARSDELTRHTRKHTGHRPFSCPLCRRAFARSDHLGLHMRRH</sequence>
<proteinExistence type="predicted"/>
<reference evidence="1 2" key="1">
    <citation type="journal article" date="2022" name="Genome Biol. Evol.">
        <title>The Spruce Budworm Genome: Reconstructing the Evolutionary History of Antifreeze Proteins.</title>
        <authorList>
            <person name="Beliveau C."/>
            <person name="Gagne P."/>
            <person name="Picq S."/>
            <person name="Vernygora O."/>
            <person name="Keeling C.I."/>
            <person name="Pinkney K."/>
            <person name="Doucet D."/>
            <person name="Wen F."/>
            <person name="Johnston J.S."/>
            <person name="Maaroufi H."/>
            <person name="Boyle B."/>
            <person name="Laroche J."/>
            <person name="Dewar K."/>
            <person name="Juretic N."/>
            <person name="Blackburn G."/>
            <person name="Nisole A."/>
            <person name="Brunet B."/>
            <person name="Brandao M."/>
            <person name="Lumley L."/>
            <person name="Duan J."/>
            <person name="Quan G."/>
            <person name="Lucarotti C.J."/>
            <person name="Roe A.D."/>
            <person name="Sperling F.A.H."/>
            <person name="Levesque R.C."/>
            <person name="Cusson M."/>
        </authorList>
    </citation>
    <scope>NUCLEOTIDE SEQUENCE [LARGE SCALE GENOMIC DNA]</scope>
    <source>
        <strain evidence="1">Glfc:IPQL:Cfum</strain>
    </source>
</reference>
<keyword evidence="2" id="KW-1185">Reference proteome</keyword>
<accession>A0ACC0KAM5</accession>
<name>A0ACC0KAM5_CHOFU</name>
<evidence type="ECO:0000313" key="2">
    <source>
        <dbReference type="Proteomes" id="UP001064048"/>
    </source>
</evidence>
<dbReference type="Proteomes" id="UP001064048">
    <property type="component" value="Chromosome 28"/>
</dbReference>
<dbReference type="EMBL" id="CM046128">
    <property type="protein sequence ID" value="KAI8433360.1"/>
    <property type="molecule type" value="Genomic_DNA"/>
</dbReference>
<protein>
    <submittedName>
        <fullName evidence="1">Uncharacterized protein</fullName>
    </submittedName>
</protein>
<gene>
    <name evidence="1" type="ORF">MSG28_015401</name>
</gene>
<comment type="caution">
    <text evidence="1">The sequence shown here is derived from an EMBL/GenBank/DDBJ whole genome shotgun (WGS) entry which is preliminary data.</text>
</comment>
<evidence type="ECO:0000313" key="1">
    <source>
        <dbReference type="EMBL" id="KAI8433360.1"/>
    </source>
</evidence>